<dbReference type="SUPFAM" id="SSF48371">
    <property type="entry name" value="ARM repeat"/>
    <property type="match status" value="1"/>
</dbReference>
<dbReference type="Pfam" id="PF02020">
    <property type="entry name" value="W2"/>
    <property type="match status" value="1"/>
</dbReference>
<dbReference type="AlphaFoldDB" id="A0AA88HIN3"/>
<dbReference type="Gene3D" id="1.25.40.180">
    <property type="match status" value="1"/>
</dbReference>
<dbReference type="PANTHER" id="PTHR23001">
    <property type="entry name" value="EUKARYOTIC TRANSLATION INITIATION FACTOR"/>
    <property type="match status" value="1"/>
</dbReference>
<protein>
    <recommendedName>
        <fullName evidence="2">Eukaryotic translation initiation factor 5</fullName>
    </recommendedName>
</protein>
<feature type="domain" description="W2" evidence="8">
    <location>
        <begin position="226"/>
        <end position="387"/>
    </location>
</feature>
<dbReference type="PROSITE" id="PS51363">
    <property type="entry name" value="W2"/>
    <property type="match status" value="1"/>
</dbReference>
<evidence type="ECO:0000256" key="4">
    <source>
        <dbReference type="ARBA" id="ARBA00022741"/>
    </source>
</evidence>
<evidence type="ECO:0000256" key="3">
    <source>
        <dbReference type="ARBA" id="ARBA00022540"/>
    </source>
</evidence>
<dbReference type="GO" id="GO:0005092">
    <property type="term" value="F:GDP-dissociation inhibitor activity"/>
    <property type="evidence" value="ECO:0007669"/>
    <property type="project" value="TreeGrafter"/>
</dbReference>
<dbReference type="InterPro" id="IPR016190">
    <property type="entry name" value="Transl_init_fac_IF2/IF5_Zn-bd"/>
</dbReference>
<dbReference type="Gene3D" id="3.30.30.170">
    <property type="match status" value="1"/>
</dbReference>
<dbReference type="GO" id="GO:0071074">
    <property type="term" value="F:eukaryotic initiation factor eIF2 binding"/>
    <property type="evidence" value="ECO:0007669"/>
    <property type="project" value="TreeGrafter"/>
</dbReference>
<dbReference type="CDD" id="cd11561">
    <property type="entry name" value="W2_eIF5"/>
    <property type="match status" value="1"/>
</dbReference>
<evidence type="ECO:0000313" key="10">
    <source>
        <dbReference type="Proteomes" id="UP001187531"/>
    </source>
</evidence>
<evidence type="ECO:0000256" key="6">
    <source>
        <dbReference type="ARBA" id="ARBA00023134"/>
    </source>
</evidence>
<dbReference type="SMART" id="SM00515">
    <property type="entry name" value="eIF5C"/>
    <property type="match status" value="1"/>
</dbReference>
<organism evidence="9 10">
    <name type="scientific">Artemia franciscana</name>
    <name type="common">Brine shrimp</name>
    <name type="synonym">Artemia sanfranciscana</name>
    <dbReference type="NCBI Taxonomy" id="6661"/>
    <lineage>
        <taxon>Eukaryota</taxon>
        <taxon>Metazoa</taxon>
        <taxon>Ecdysozoa</taxon>
        <taxon>Arthropoda</taxon>
        <taxon>Crustacea</taxon>
        <taxon>Branchiopoda</taxon>
        <taxon>Anostraca</taxon>
        <taxon>Artemiidae</taxon>
        <taxon>Artemia</taxon>
    </lineage>
</organism>
<evidence type="ECO:0000256" key="5">
    <source>
        <dbReference type="ARBA" id="ARBA00022917"/>
    </source>
</evidence>
<dbReference type="SUPFAM" id="SSF75689">
    <property type="entry name" value="Zinc-binding domain of translation initiation factor 2 beta"/>
    <property type="match status" value="1"/>
</dbReference>
<dbReference type="Proteomes" id="UP001187531">
    <property type="component" value="Unassembled WGS sequence"/>
</dbReference>
<dbReference type="Gene3D" id="2.20.25.350">
    <property type="match status" value="1"/>
</dbReference>
<comment type="similarity">
    <text evidence="1">Belongs to the eIF-2-beta/eIF-5 family.</text>
</comment>
<name>A0AA88HIN3_ARTSF</name>
<dbReference type="GO" id="GO:0001732">
    <property type="term" value="P:formation of cytoplasmic translation initiation complex"/>
    <property type="evidence" value="ECO:0007669"/>
    <property type="project" value="TreeGrafter"/>
</dbReference>
<keyword evidence="4" id="KW-0547">Nucleotide-binding</keyword>
<dbReference type="EMBL" id="JAVRJZ010000019">
    <property type="protein sequence ID" value="KAK2707739.1"/>
    <property type="molecule type" value="Genomic_DNA"/>
</dbReference>
<evidence type="ECO:0000256" key="1">
    <source>
        <dbReference type="ARBA" id="ARBA00010397"/>
    </source>
</evidence>
<dbReference type="FunFam" id="3.30.30.170:FF:000002">
    <property type="entry name" value="Eukaryotic translation initiation factor 5"/>
    <property type="match status" value="1"/>
</dbReference>
<dbReference type="GO" id="GO:0005525">
    <property type="term" value="F:GTP binding"/>
    <property type="evidence" value="ECO:0007669"/>
    <property type="project" value="UniProtKB-KW"/>
</dbReference>
<dbReference type="SMART" id="SM00653">
    <property type="entry name" value="eIF2B_5"/>
    <property type="match status" value="1"/>
</dbReference>
<keyword evidence="3" id="KW-0396">Initiation factor</keyword>
<reference evidence="9" key="1">
    <citation type="submission" date="2023-07" db="EMBL/GenBank/DDBJ databases">
        <title>Chromosome-level genome assembly of Artemia franciscana.</title>
        <authorList>
            <person name="Jo E."/>
        </authorList>
    </citation>
    <scope>NUCLEOTIDE SEQUENCE</scope>
    <source>
        <tissue evidence="9">Whole body</tissue>
    </source>
</reference>
<dbReference type="SUPFAM" id="SSF100966">
    <property type="entry name" value="Translation initiation factor 2 beta, aIF2beta, N-terminal domain"/>
    <property type="match status" value="1"/>
</dbReference>
<dbReference type="InterPro" id="IPR002735">
    <property type="entry name" value="Transl_init_fac_IF2/IF5_dom"/>
</dbReference>
<dbReference type="GO" id="GO:0005829">
    <property type="term" value="C:cytosol"/>
    <property type="evidence" value="ECO:0007669"/>
    <property type="project" value="TreeGrafter"/>
</dbReference>
<sequence length="416" mass="46527">MSVNVNSRVTDAFYRYKMPKILAKVEGKGNGIKTVLVNVPEVAKALGRPPMYPTKYFGCELGAQTQFDPKNDRYIVNGAHDASKLQDLLNGFISRFVLCPQCENPETVLSCNAKKQTISQSCKACGHQGLLETRHKLTTYILKNPPEVDPTVQGASLTESQKKGGRKGKKEEDSGAKNGDATVKENNFGDDEDVEWSEDVSADAVKKRQEELAAGVKALAVCEDAEKSEKERADIFYSYVKQRKAAGVLNQANVCKDILLEAERLELKEKAPLVLVEVLLSTNILTELKTFKKLFMRFTMDSEKAQRSLLGGIEHLIELHYSALLPKVPHILKALYDEDIVEENVLIDWGNKPSKKFVSKEINAAILEKAKPLIQWLESESSSEEESDLEVRHFVSFFFYVEFPLNAVPWSPKLGV</sequence>
<evidence type="ECO:0000259" key="8">
    <source>
        <dbReference type="PROSITE" id="PS51363"/>
    </source>
</evidence>
<dbReference type="InterPro" id="IPR003307">
    <property type="entry name" value="W2_domain"/>
</dbReference>
<dbReference type="InterPro" id="IPR016189">
    <property type="entry name" value="Transl_init_fac_IF2/IF5_N"/>
</dbReference>
<dbReference type="PANTHER" id="PTHR23001:SF7">
    <property type="entry name" value="EUKARYOTIC TRANSLATION INITIATION FACTOR 5"/>
    <property type="match status" value="1"/>
</dbReference>
<evidence type="ECO:0000256" key="7">
    <source>
        <dbReference type="SAM" id="MobiDB-lite"/>
    </source>
</evidence>
<dbReference type="FunFam" id="2.20.25.350:FF:000001">
    <property type="entry name" value="Eukaryotic translation initiation factor 5"/>
    <property type="match status" value="1"/>
</dbReference>
<dbReference type="Pfam" id="PF01873">
    <property type="entry name" value="eIF-5_eIF-2B"/>
    <property type="match status" value="1"/>
</dbReference>
<proteinExistence type="inferred from homology"/>
<accession>A0AA88HIN3</accession>
<comment type="caution">
    <text evidence="9">The sequence shown here is derived from an EMBL/GenBank/DDBJ whole genome shotgun (WGS) entry which is preliminary data.</text>
</comment>
<keyword evidence="6" id="KW-0342">GTP-binding</keyword>
<dbReference type="InterPro" id="IPR016024">
    <property type="entry name" value="ARM-type_fold"/>
</dbReference>
<dbReference type="InterPro" id="IPR045196">
    <property type="entry name" value="IF2/IF5"/>
</dbReference>
<evidence type="ECO:0000256" key="2">
    <source>
        <dbReference type="ARBA" id="ARBA00018059"/>
    </source>
</evidence>
<keyword evidence="5" id="KW-0648">Protein biosynthesis</keyword>
<evidence type="ECO:0000313" key="9">
    <source>
        <dbReference type="EMBL" id="KAK2707739.1"/>
    </source>
</evidence>
<dbReference type="GO" id="GO:0003743">
    <property type="term" value="F:translation initiation factor activity"/>
    <property type="evidence" value="ECO:0007669"/>
    <property type="project" value="UniProtKB-KW"/>
</dbReference>
<keyword evidence="10" id="KW-1185">Reference proteome</keyword>
<gene>
    <name evidence="9" type="ORF">QYM36_015440</name>
</gene>
<feature type="region of interest" description="Disordered" evidence="7">
    <location>
        <begin position="144"/>
        <end position="196"/>
    </location>
</feature>